<dbReference type="AlphaFoldDB" id="Q9HIS0"/>
<accession>Q9HIS0</accession>
<reference evidence="1 2" key="1">
    <citation type="journal article" date="2000" name="Nature">
        <title>The genome sequence of the thermoacidophilic scavenger Thermoplasma acidophilum.</title>
        <authorList>
            <person name="Ruepp A."/>
            <person name="Graml W."/>
            <person name="Santos-Martinez M.L."/>
            <person name="Koretke K.K."/>
            <person name="Volker C."/>
            <person name="Mewes H.W."/>
            <person name="Frishman D."/>
            <person name="Stocker S."/>
            <person name="Lupas A.N."/>
            <person name="Baumeister W."/>
        </authorList>
    </citation>
    <scope>NUCLEOTIDE SEQUENCE [LARGE SCALE GENOMIC DNA]</scope>
    <source>
        <strain evidence="2">ATCC 25905 / DSM 1728 / JCM 9062 / NBRC 15155 / AMRC-C165</strain>
    </source>
</reference>
<evidence type="ECO:0000313" key="2">
    <source>
        <dbReference type="Proteomes" id="UP000001024"/>
    </source>
</evidence>
<gene>
    <name evidence="1" type="ordered locus">Ta1260</name>
</gene>
<dbReference type="Proteomes" id="UP000001024">
    <property type="component" value="Chromosome"/>
</dbReference>
<dbReference type="STRING" id="273075.gene:9572483"/>
<proteinExistence type="predicted"/>
<name>Q9HIS0_THEAC</name>
<protein>
    <submittedName>
        <fullName evidence="1">Uncharacterized protein</fullName>
    </submittedName>
</protein>
<dbReference type="EnsemblBacteria" id="CAC12384">
    <property type="protein sequence ID" value="CAC12384"/>
    <property type="gene ID" value="CAC12384"/>
</dbReference>
<dbReference type="KEGG" id="tac:Ta1260"/>
<sequence length="150" mass="17846">MFIIIIHLCFLLRYGFFLGFLGLRRLLFPRFWLWFWLLDHYVLPCSKGLYLIEPVTARQIEMSYLELLRLDAKSLLLSICPCYCYPLNDDEPGGMINLCYLAPFSLPGSAYDLDHVSHYNWERPYSVFFPQILAERHFHLSVHMITLNYN</sequence>
<organism evidence="1 2">
    <name type="scientific">Thermoplasma acidophilum (strain ATCC 25905 / DSM 1728 / JCM 9062 / NBRC 15155 / AMRC-C165)</name>
    <dbReference type="NCBI Taxonomy" id="273075"/>
    <lineage>
        <taxon>Archaea</taxon>
        <taxon>Methanobacteriati</taxon>
        <taxon>Thermoplasmatota</taxon>
        <taxon>Thermoplasmata</taxon>
        <taxon>Thermoplasmatales</taxon>
        <taxon>Thermoplasmataceae</taxon>
        <taxon>Thermoplasma</taxon>
    </lineage>
</organism>
<keyword evidence="2" id="KW-1185">Reference proteome</keyword>
<dbReference type="HOGENOM" id="CLU_1736504_0_0_2"/>
<evidence type="ECO:0000313" key="1">
    <source>
        <dbReference type="EMBL" id="CAC12384.1"/>
    </source>
</evidence>
<dbReference type="InParanoid" id="Q9HIS0"/>
<dbReference type="EMBL" id="AL445067">
    <property type="protein sequence ID" value="CAC12384.1"/>
    <property type="molecule type" value="Genomic_DNA"/>
</dbReference>